<evidence type="ECO:0000256" key="7">
    <source>
        <dbReference type="SAM" id="MobiDB-lite"/>
    </source>
</evidence>
<dbReference type="GO" id="GO:0016798">
    <property type="term" value="F:hydrolase activity, acting on glycosyl bonds"/>
    <property type="evidence" value="ECO:0007669"/>
    <property type="project" value="UniProtKB-KW"/>
</dbReference>
<gene>
    <name evidence="10" type="ORF">D3H35_23565</name>
</gene>
<dbReference type="Proteomes" id="UP000266340">
    <property type="component" value="Unassembled WGS sequence"/>
</dbReference>
<evidence type="ECO:0000256" key="2">
    <source>
        <dbReference type="ARBA" id="ARBA00022737"/>
    </source>
</evidence>
<keyword evidence="6" id="KW-0624">Polysaccharide degradation</keyword>
<dbReference type="SUPFAM" id="SSF49452">
    <property type="entry name" value="Starch-binding domain-like"/>
    <property type="match status" value="1"/>
</dbReference>
<dbReference type="InterPro" id="IPR005085">
    <property type="entry name" value="CBM25"/>
</dbReference>
<name>A0A398CF53_9BACL</name>
<feature type="domain" description="Fibronectin type-III" evidence="8">
    <location>
        <begin position="1080"/>
        <end position="1165"/>
    </location>
</feature>
<dbReference type="SUPFAM" id="SSF49265">
    <property type="entry name" value="Fibronectin type III"/>
    <property type="match status" value="4"/>
</dbReference>
<reference evidence="10 11" key="1">
    <citation type="submission" date="2018-09" db="EMBL/GenBank/DDBJ databases">
        <title>Cohnella cavernae sp. nov., isolated from a karst cave.</title>
        <authorList>
            <person name="Zhu H."/>
        </authorList>
    </citation>
    <scope>NUCLEOTIDE SEQUENCE [LARGE SCALE GENOMIC DNA]</scope>
    <source>
        <strain evidence="10 11">K2E09-144</strain>
    </source>
</reference>
<protein>
    <submittedName>
        <fullName evidence="10">Alpha-amylase</fullName>
    </submittedName>
</protein>
<dbReference type="SMART" id="SM01066">
    <property type="entry name" value="CBM_25"/>
    <property type="match status" value="4"/>
</dbReference>
<feature type="domain" description="Fibronectin type-III" evidence="8">
    <location>
        <begin position="800"/>
        <end position="885"/>
    </location>
</feature>
<evidence type="ECO:0000256" key="6">
    <source>
        <dbReference type="ARBA" id="ARBA00023326"/>
    </source>
</evidence>
<dbReference type="GO" id="GO:2001070">
    <property type="term" value="F:starch binding"/>
    <property type="evidence" value="ECO:0007669"/>
    <property type="project" value="InterPro"/>
</dbReference>
<dbReference type="PROSITE" id="PS50853">
    <property type="entry name" value="FN3"/>
    <property type="match status" value="5"/>
</dbReference>
<comment type="caution">
    <text evidence="10">The sequence shown here is derived from an EMBL/GenBank/DDBJ whole genome shotgun (WGS) entry which is preliminary data.</text>
</comment>
<dbReference type="EMBL" id="QXJM01000040">
    <property type="protein sequence ID" value="RIE01353.1"/>
    <property type="molecule type" value="Genomic_DNA"/>
</dbReference>
<sequence>MIALIISMQAGTTSAFAEISASHVYHNHMPNFWAYYDTSSYGSASVGSPIRYTYDGQVIELKKNPPAGYTFFNPSNGTALPHDDLVSYYTHHAKSGAYLYWPWQVAQSLRQSNPSAQVQVTMSAAVINNVNSFMTTNNVSGYNNPNWWQPWRNAYSTLFTPGGNRTLDTIHFSGHHSMGPLTGNDYLLKDLIYHNVTLAQPYFLGDAFTPSKGFFPTELGFSERIIPVLSKLGIEWSVIGNNHFSRTLTDYPLLNDPGKDTMVSPPNRADLQNTSSVGSWLAQPMFNEQQVVYNKFPFASTPHWVRYVDPATGSESKVVGIPVAQAESWEEGYEGSVRATALKPFEGLVAQKQFFVIAHDGDNSSGRAGSEDTWRNAANVTYSDSGVKGEGISEYLINNKPAANDVVHVQDGSWIDTRDSSSDPTWYHWHLPFGIWKGQFAAFNQATGLNLAPKKNLNGVDDGMTVSFEYGYHYLERNFALLQAAENYAKTAEQIWLDDHPNYWSPTSTADKKVTYSGNQLNPWMLSYPVKGDPNNDYKGGANPAELGWYFLLPAMDSGFGYYDENIDDGVKPTLSFNNSLYFTKPYVSQKLAKDKTGPSVWWPQRYPYNPGSSNVSKAEGWTLQYYDNTFGIYTYGYDVNGLSDIKLKVRTHTAKSADAKDNTFRVYDPAAMKAQGIANIDPSKVSSWVEYPMNKRDLKKDINGVAWQPSSTKMFQVVPAQEIGDLYYTYLNAYRDQLVDYYIEAVDNAGNVTKSDIQSVYVGAGKYKKDASGKIVEDVNGSIQGTYPFLVIDNEAPTAPSNVVAANTTDRSVSLTWSASTDNVGVTAYDVYRGGVKIGSTPTTSYTDTGLTATTSYSYTVKAKDAANNVSPASSALPVLTKEPDTIAPDAPTGLTAVEKSASTVKLSWTAATDNYGVEKYDVYRNGVKVGSTNQTVYTDVDLSPETEYSYSVKAFDAAGNPSALSVAITVKTEKGNIVTIFYKRGYPTPYIHYRPIGGTWTVSPGVVMPQSEAEGYNKITINVGTASGAEAVFNNGLNTWDNNGGKNYTFQQGVWTYDNGKITEGSPVVIVDTIAPSVPAGVQSTAKTHNSVTLAWNASSDNVGVTGYEIYRNGTKVGTSAQTSYTDSGLSAETAYTYTVKAYDAAGNKSDASSVLPVTTNAVPASNTATIYYKRGYSTPYIHYMPTGGAWTTAPGKAMTASTQYPGYNEITVDIGTATSLKADFNNGSGTWDNNGGKDYTFEQGTWTFESGVIKPGAPVGVIVDTIAPSVPAGVQSTAKTHNSVTLAWNASSDNVGVTGYEIYRNGTKVGTTAQTSYTDSGLSAETAYTYTVKAYDAAGNKSDASSVLPVTTSSIPASNTATIYYKRGYSTPYFHYMPTGGAWTTAPGKAMTASTQYPGYSEITVDIGTATSLKADFNNGSGTWDNNGGKDYTFQQGVWTFENGTIKAGTPVGVIIDNIAPSVPAGVQSTAKTHNSVTLAWNASTDNVGVTGYEIYRNDTKVGTSAQTSYTDSGLTAETAYTYTVKAYDAAGNKSDASSVLPVTTSAVPTSNTATIYYKRGYSTPYFHYMPAGGTWTTAPGKAMQSSTDYPGYSAITVDLGTATSMQAVFNNGSGTWDNNGGKNYTFQQGVWTYDNGTIKAGEPTVNPQTQGLTIQLSVPSTTTSSDSVYITGSFNNWDPAGSSYKMTRNSDGTYSIVLNVTSGTAIQFKFTRGTWASAEANSNGSDTANRSYTMTGSTQTLSQTVQKWKDK</sequence>
<keyword evidence="11" id="KW-1185">Reference proteome</keyword>
<keyword evidence="3" id="KW-0378">Hydrolase</keyword>
<dbReference type="InterPro" id="IPR013783">
    <property type="entry name" value="Ig-like_fold"/>
</dbReference>
<dbReference type="SMART" id="SM00060">
    <property type="entry name" value="FN3"/>
    <property type="match status" value="5"/>
</dbReference>
<evidence type="ECO:0000313" key="10">
    <source>
        <dbReference type="EMBL" id="RIE01353.1"/>
    </source>
</evidence>
<feature type="domain" description="Fibronectin type-III" evidence="8">
    <location>
        <begin position="1466"/>
        <end position="1551"/>
    </location>
</feature>
<dbReference type="PROSITE" id="PS51166">
    <property type="entry name" value="CBM20"/>
    <property type="match status" value="1"/>
</dbReference>
<evidence type="ECO:0000256" key="5">
    <source>
        <dbReference type="ARBA" id="ARBA00023295"/>
    </source>
</evidence>
<dbReference type="InterPro" id="IPR002044">
    <property type="entry name" value="CBM20"/>
</dbReference>
<evidence type="ECO:0000256" key="3">
    <source>
        <dbReference type="ARBA" id="ARBA00022801"/>
    </source>
</evidence>
<evidence type="ECO:0000259" key="9">
    <source>
        <dbReference type="PROSITE" id="PS51166"/>
    </source>
</evidence>
<evidence type="ECO:0000256" key="1">
    <source>
        <dbReference type="ARBA" id="ARBA00022729"/>
    </source>
</evidence>
<dbReference type="InterPro" id="IPR003961">
    <property type="entry name" value="FN3_dom"/>
</dbReference>
<feature type="compositionally biased region" description="Polar residues" evidence="7">
    <location>
        <begin position="1723"/>
        <end position="1755"/>
    </location>
</feature>
<keyword evidence="5" id="KW-0326">Glycosidase</keyword>
<proteinExistence type="predicted"/>
<evidence type="ECO:0000259" key="8">
    <source>
        <dbReference type="PROSITE" id="PS50853"/>
    </source>
</evidence>
<accession>A0A398CF53</accession>
<keyword evidence="4" id="KW-0119">Carbohydrate metabolism</keyword>
<keyword evidence="2" id="KW-0677">Repeat</keyword>
<feature type="domain" description="Fibronectin type-III" evidence="8">
    <location>
        <begin position="1273"/>
        <end position="1358"/>
    </location>
</feature>
<evidence type="ECO:0000313" key="11">
    <source>
        <dbReference type="Proteomes" id="UP000266340"/>
    </source>
</evidence>
<dbReference type="CDD" id="cd00063">
    <property type="entry name" value="FN3"/>
    <property type="match status" value="5"/>
</dbReference>
<dbReference type="InterPro" id="IPR013784">
    <property type="entry name" value="Carb-bd-like_fold"/>
</dbReference>
<feature type="domain" description="CBM20" evidence="9">
    <location>
        <begin position="1648"/>
        <end position="1754"/>
    </location>
</feature>
<dbReference type="SUPFAM" id="SSF88713">
    <property type="entry name" value="Glycoside hydrolase/deacetylase"/>
    <property type="match status" value="1"/>
</dbReference>
<dbReference type="GO" id="GO:0000272">
    <property type="term" value="P:polysaccharide catabolic process"/>
    <property type="evidence" value="ECO:0007669"/>
    <property type="project" value="UniProtKB-KW"/>
</dbReference>
<dbReference type="CDD" id="cd02859">
    <property type="entry name" value="E_set_AMPKbeta_like_N"/>
    <property type="match status" value="1"/>
</dbReference>
<feature type="region of interest" description="Disordered" evidence="7">
    <location>
        <begin position="1722"/>
        <end position="1755"/>
    </location>
</feature>
<dbReference type="Pfam" id="PF00041">
    <property type="entry name" value="fn3"/>
    <property type="match status" value="5"/>
</dbReference>
<keyword evidence="1" id="KW-0732">Signal</keyword>
<dbReference type="PANTHER" id="PTHR13817">
    <property type="entry name" value="TITIN"/>
    <property type="match status" value="1"/>
</dbReference>
<dbReference type="PANTHER" id="PTHR13817:SF166">
    <property type="entry name" value="NEURONAL IGCAM-RELATED"/>
    <property type="match status" value="1"/>
</dbReference>
<evidence type="ECO:0000256" key="4">
    <source>
        <dbReference type="ARBA" id="ARBA00023277"/>
    </source>
</evidence>
<dbReference type="Pfam" id="PF03423">
    <property type="entry name" value="CBM_25"/>
    <property type="match status" value="4"/>
</dbReference>
<feature type="domain" description="Fibronectin type-III" evidence="8">
    <location>
        <begin position="892"/>
        <end position="977"/>
    </location>
</feature>
<dbReference type="SMART" id="SM01065">
    <property type="entry name" value="CBM_2"/>
    <property type="match status" value="1"/>
</dbReference>
<organism evidence="10 11">
    <name type="scientific">Cohnella faecalis</name>
    <dbReference type="NCBI Taxonomy" id="2315694"/>
    <lineage>
        <taxon>Bacteria</taxon>
        <taxon>Bacillati</taxon>
        <taxon>Bacillota</taxon>
        <taxon>Bacilli</taxon>
        <taxon>Bacillales</taxon>
        <taxon>Paenibacillaceae</taxon>
        <taxon>Cohnella</taxon>
    </lineage>
</organism>
<dbReference type="InterPro" id="IPR050964">
    <property type="entry name" value="Striated_Muscle_Regulatory"/>
</dbReference>
<dbReference type="Gene3D" id="2.60.40.10">
    <property type="entry name" value="Immunoglobulins"/>
    <property type="match status" value="10"/>
</dbReference>
<dbReference type="FunFam" id="2.60.40.10:FF:001114">
    <property type="entry name" value="Chitinase A1"/>
    <property type="match status" value="5"/>
</dbReference>
<dbReference type="InterPro" id="IPR011330">
    <property type="entry name" value="Glyco_hydro/deAcase_b/a-brl"/>
</dbReference>
<dbReference type="InterPro" id="IPR036116">
    <property type="entry name" value="FN3_sf"/>
</dbReference>